<name>A0A150MDD3_9BACI</name>
<evidence type="ECO:0000313" key="1">
    <source>
        <dbReference type="EMBL" id="KYD22279.1"/>
    </source>
</evidence>
<dbReference type="EMBL" id="LQYT01000012">
    <property type="protein sequence ID" value="KYD22279.1"/>
    <property type="molecule type" value="Genomic_DNA"/>
</dbReference>
<proteinExistence type="predicted"/>
<protein>
    <submittedName>
        <fullName evidence="1">Uncharacterized protein</fullName>
    </submittedName>
</protein>
<gene>
    <name evidence="1" type="ORF">B4135_1409</name>
</gene>
<dbReference type="AlphaFoldDB" id="A0A150MDD3"/>
<sequence length="70" mass="8128">MKENRPLFLQQMAHSCPVAPLFVSIKQPFVPFPLKGFRKTKGTKKRSKDSDGLKSFNTNIHYITEKFFPQ</sequence>
<evidence type="ECO:0000313" key="2">
    <source>
        <dbReference type="Proteomes" id="UP000075683"/>
    </source>
</evidence>
<reference evidence="1 2" key="1">
    <citation type="submission" date="2016-01" db="EMBL/GenBank/DDBJ databases">
        <title>Draft Genome Sequences of Seven Thermophilic Sporeformers Isolated from Foods.</title>
        <authorList>
            <person name="Berendsen E.M."/>
            <person name="Wells-Bennik M.H."/>
            <person name="Krawcyk A.O."/>
            <person name="De Jong A."/>
            <person name="Holsappel S."/>
            <person name="Eijlander R.T."/>
            <person name="Kuipers O.P."/>
        </authorList>
    </citation>
    <scope>NUCLEOTIDE SEQUENCE [LARGE SCALE GENOMIC DNA]</scope>
    <source>
        <strain evidence="1 2">B4135</strain>
    </source>
</reference>
<dbReference type="Proteomes" id="UP000075683">
    <property type="component" value="Unassembled WGS sequence"/>
</dbReference>
<accession>A0A150MDD3</accession>
<comment type="caution">
    <text evidence="1">The sequence shown here is derived from an EMBL/GenBank/DDBJ whole genome shotgun (WGS) entry which is preliminary data.</text>
</comment>
<organism evidence="1 2">
    <name type="scientific">Caldibacillus debilis</name>
    <dbReference type="NCBI Taxonomy" id="301148"/>
    <lineage>
        <taxon>Bacteria</taxon>
        <taxon>Bacillati</taxon>
        <taxon>Bacillota</taxon>
        <taxon>Bacilli</taxon>
        <taxon>Bacillales</taxon>
        <taxon>Bacillaceae</taxon>
        <taxon>Caldibacillus</taxon>
    </lineage>
</organism>
<dbReference type="STRING" id="301148.B4135_1409"/>